<comment type="caution">
    <text evidence="2">The sequence shown here is derived from an EMBL/GenBank/DDBJ whole genome shotgun (WGS) entry which is preliminary data.</text>
</comment>
<protein>
    <submittedName>
        <fullName evidence="2">Dihydrodipicolinate synthase family protein</fullName>
    </submittedName>
</protein>
<evidence type="ECO:0000313" key="2">
    <source>
        <dbReference type="EMBL" id="MEY8040075.1"/>
    </source>
</evidence>
<organism evidence="2 3">
    <name type="scientific">Saccharopolyspora cebuensis</name>
    <dbReference type="NCBI Taxonomy" id="418759"/>
    <lineage>
        <taxon>Bacteria</taxon>
        <taxon>Bacillati</taxon>
        <taxon>Actinomycetota</taxon>
        <taxon>Actinomycetes</taxon>
        <taxon>Pseudonocardiales</taxon>
        <taxon>Pseudonocardiaceae</taxon>
        <taxon>Saccharopolyspora</taxon>
    </lineage>
</organism>
<reference evidence="2 3" key="1">
    <citation type="submission" date="2024-08" db="EMBL/GenBank/DDBJ databases">
        <title>Genome mining of Saccharopolyspora cebuensis PGLac3 from Nigerian medicinal plant.</title>
        <authorList>
            <person name="Ezeobiora C.E."/>
            <person name="Igbokwe N.H."/>
            <person name="Amin D.H."/>
            <person name="Mendie U.E."/>
        </authorList>
    </citation>
    <scope>NUCLEOTIDE SEQUENCE [LARGE SCALE GENOMIC DNA]</scope>
    <source>
        <strain evidence="2 3">PGLac3</strain>
    </source>
</reference>
<gene>
    <name evidence="2" type="ORF">AB8O55_11775</name>
</gene>
<dbReference type="SUPFAM" id="SSF51569">
    <property type="entry name" value="Aldolase"/>
    <property type="match status" value="1"/>
</dbReference>
<keyword evidence="3" id="KW-1185">Reference proteome</keyword>
<evidence type="ECO:0000313" key="3">
    <source>
        <dbReference type="Proteomes" id="UP001564626"/>
    </source>
</evidence>
<accession>A0ABV4CG55</accession>
<dbReference type="Pfam" id="PF00701">
    <property type="entry name" value="DHDPS"/>
    <property type="match status" value="1"/>
</dbReference>
<dbReference type="Gene3D" id="3.20.20.70">
    <property type="entry name" value="Aldolase class I"/>
    <property type="match status" value="1"/>
</dbReference>
<dbReference type="InterPro" id="IPR002220">
    <property type="entry name" value="DapA-like"/>
</dbReference>
<dbReference type="RefSeq" id="WP_369774811.1">
    <property type="nucleotide sequence ID" value="NZ_JBGEHV010000017.1"/>
</dbReference>
<dbReference type="EMBL" id="JBGEHV010000017">
    <property type="protein sequence ID" value="MEY8040075.1"/>
    <property type="molecule type" value="Genomic_DNA"/>
</dbReference>
<proteinExistence type="predicted"/>
<dbReference type="Proteomes" id="UP001564626">
    <property type="component" value="Unassembled WGS sequence"/>
</dbReference>
<sequence>MLTGLSAFPLTPITDHGIDETSFAGLVDRLAAAHVDSITALGSTGSYPYLNRAERARTARLAVEHAGDTP</sequence>
<keyword evidence="1" id="KW-0456">Lyase</keyword>
<evidence type="ECO:0000256" key="1">
    <source>
        <dbReference type="ARBA" id="ARBA00023239"/>
    </source>
</evidence>
<dbReference type="InterPro" id="IPR013785">
    <property type="entry name" value="Aldolase_TIM"/>
</dbReference>
<name>A0ABV4CG55_9PSEU</name>